<dbReference type="AlphaFoldDB" id="A0A0H1R7X5"/>
<dbReference type="Pfam" id="PF13565">
    <property type="entry name" value="HTH_32"/>
    <property type="match status" value="1"/>
</dbReference>
<evidence type="ECO:0008006" key="3">
    <source>
        <dbReference type="Google" id="ProtNLM"/>
    </source>
</evidence>
<sequence length="119" mass="13742">MTVITMSRLEIDRMQVLRDVMARHITVQEAAQLLRLTRRHVFRPLKGFRQRGPTALVSSRRGKPSNRSYPPALRAEVLALIRVNYADFRPTLACEKLSERHGLHLGVETVRRWMLAEGL</sequence>
<dbReference type="RefSeq" id="WP_047190916.1">
    <property type="nucleotide sequence ID" value="NZ_LCYG01000056.1"/>
</dbReference>
<reference evidence="1 2" key="1">
    <citation type="submission" date="2015-05" db="EMBL/GenBank/DDBJ databases">
        <title>Draft genome sequence of Microvirga vignae strain BR3299, a novel nitrogen fixing bacteria isolated from Brazil semi-aired region.</title>
        <authorList>
            <person name="Zilli J.E."/>
            <person name="Passos S.R."/>
            <person name="Leite J."/>
            <person name="Baldani J.I."/>
            <person name="Xavier G.R."/>
            <person name="Rumjaneck N.G."/>
            <person name="Simoes-Araujo J.L."/>
        </authorList>
    </citation>
    <scope>NUCLEOTIDE SEQUENCE [LARGE SCALE GENOMIC DNA]</scope>
    <source>
        <strain evidence="1 2">BR3299</strain>
    </source>
</reference>
<proteinExistence type="predicted"/>
<dbReference type="InterPro" id="IPR009057">
    <property type="entry name" value="Homeodomain-like_sf"/>
</dbReference>
<dbReference type="PATRIC" id="fig|1225564.3.peg.5464"/>
<dbReference type="PANTHER" id="PTHR35004:SF7">
    <property type="entry name" value="INTEGRASE PROTEIN"/>
    <property type="match status" value="1"/>
</dbReference>
<gene>
    <name evidence="1" type="ORF">AA309_20685</name>
</gene>
<dbReference type="PANTHER" id="PTHR35004">
    <property type="entry name" value="TRANSPOSASE RV3428C-RELATED"/>
    <property type="match status" value="1"/>
</dbReference>
<dbReference type="EMBL" id="LCYG01000056">
    <property type="protein sequence ID" value="KLK91283.1"/>
    <property type="molecule type" value="Genomic_DNA"/>
</dbReference>
<keyword evidence="2" id="KW-1185">Reference proteome</keyword>
<organism evidence="1 2">
    <name type="scientific">Microvirga vignae</name>
    <dbReference type="NCBI Taxonomy" id="1225564"/>
    <lineage>
        <taxon>Bacteria</taxon>
        <taxon>Pseudomonadati</taxon>
        <taxon>Pseudomonadota</taxon>
        <taxon>Alphaproteobacteria</taxon>
        <taxon>Hyphomicrobiales</taxon>
        <taxon>Methylobacteriaceae</taxon>
        <taxon>Microvirga</taxon>
    </lineage>
</organism>
<dbReference type="Proteomes" id="UP000035489">
    <property type="component" value="Unassembled WGS sequence"/>
</dbReference>
<accession>A0A0H1R7X5</accession>
<dbReference type="SUPFAM" id="SSF46689">
    <property type="entry name" value="Homeodomain-like"/>
    <property type="match status" value="1"/>
</dbReference>
<dbReference type="STRING" id="1225564.AA309_20685"/>
<protein>
    <recommendedName>
        <fullName evidence="3">Transposase</fullName>
    </recommendedName>
</protein>
<evidence type="ECO:0000313" key="1">
    <source>
        <dbReference type="EMBL" id="KLK91283.1"/>
    </source>
</evidence>
<comment type="caution">
    <text evidence="1">The sequence shown here is derived from an EMBL/GenBank/DDBJ whole genome shotgun (WGS) entry which is preliminary data.</text>
</comment>
<name>A0A0H1R7X5_9HYPH</name>
<evidence type="ECO:0000313" key="2">
    <source>
        <dbReference type="Proteomes" id="UP000035489"/>
    </source>
</evidence>